<protein>
    <submittedName>
        <fullName evidence="2">Uncharacterized protein</fullName>
    </submittedName>
</protein>
<reference evidence="2" key="3">
    <citation type="submission" date="2025-08" db="UniProtKB">
        <authorList>
            <consortium name="RefSeq"/>
        </authorList>
    </citation>
    <scope>IDENTIFICATION</scope>
    <source>
        <strain evidence="2">CBS 342.82</strain>
    </source>
</reference>
<proteinExistence type="predicted"/>
<gene>
    <name evidence="2" type="ORF">K489DRAFT_167023</name>
</gene>
<dbReference type="GeneID" id="54357140"/>
<accession>A0A6J3MCI3</accession>
<evidence type="ECO:0000313" key="1">
    <source>
        <dbReference type="Proteomes" id="UP000504637"/>
    </source>
</evidence>
<sequence length="131" mass="14783">MERSRVREWSREISIRRTRQSLSPDFRCLFEEIIAEALLLSLSLLLLFPADVQPGRNRRGSIVADGWMGMASHGRDGMQVGCSSSTWEEEKGTGFRLWTAWGERWWMCSFGTLRALSSGSSCDGRCGRGFG</sequence>
<dbReference type="Proteomes" id="UP000504637">
    <property type="component" value="Unplaced"/>
</dbReference>
<keyword evidence="1" id="KW-1185">Reference proteome</keyword>
<dbReference type="AlphaFoldDB" id="A0A6J3MCI3"/>
<evidence type="ECO:0000313" key="2">
    <source>
        <dbReference type="RefSeq" id="XP_033462767.1"/>
    </source>
</evidence>
<name>A0A6J3MCI3_9PEZI</name>
<reference evidence="2" key="1">
    <citation type="submission" date="2020-01" db="EMBL/GenBank/DDBJ databases">
        <authorList>
            <consortium name="DOE Joint Genome Institute"/>
            <person name="Haridas S."/>
            <person name="Albert R."/>
            <person name="Binder M."/>
            <person name="Bloem J."/>
            <person name="Labutti K."/>
            <person name="Salamov A."/>
            <person name="Andreopoulos B."/>
            <person name="Baker S.E."/>
            <person name="Barry K."/>
            <person name="Bills G."/>
            <person name="Bluhm B.H."/>
            <person name="Cannon C."/>
            <person name="Castanera R."/>
            <person name="Culley D.E."/>
            <person name="Daum C."/>
            <person name="Ezra D."/>
            <person name="Gonzalez J.B."/>
            <person name="Henrissat B."/>
            <person name="Kuo A."/>
            <person name="Liang C."/>
            <person name="Lipzen A."/>
            <person name="Lutzoni F."/>
            <person name="Magnuson J."/>
            <person name="Mondo S."/>
            <person name="Nolan M."/>
            <person name="Ohm R."/>
            <person name="Pangilinan J."/>
            <person name="Park H.-J."/>
            <person name="Ramirez L."/>
            <person name="Alfaro M."/>
            <person name="Sun H."/>
            <person name="Tritt A."/>
            <person name="Yoshinaga Y."/>
            <person name="Zwiers L.-H."/>
            <person name="Turgeon B.G."/>
            <person name="Goodwin S.B."/>
            <person name="Spatafora J.W."/>
            <person name="Crous P.W."/>
            <person name="Grigoriev I.V."/>
        </authorList>
    </citation>
    <scope>NUCLEOTIDE SEQUENCE</scope>
    <source>
        <strain evidence="2">CBS 342.82</strain>
    </source>
</reference>
<dbReference type="RefSeq" id="XP_033462767.1">
    <property type="nucleotide sequence ID" value="XM_033599341.1"/>
</dbReference>
<organism evidence="2">
    <name type="scientific">Dissoconium aciculare CBS 342.82</name>
    <dbReference type="NCBI Taxonomy" id="1314786"/>
    <lineage>
        <taxon>Eukaryota</taxon>
        <taxon>Fungi</taxon>
        <taxon>Dikarya</taxon>
        <taxon>Ascomycota</taxon>
        <taxon>Pezizomycotina</taxon>
        <taxon>Dothideomycetes</taxon>
        <taxon>Dothideomycetidae</taxon>
        <taxon>Mycosphaerellales</taxon>
        <taxon>Dissoconiaceae</taxon>
        <taxon>Dissoconium</taxon>
    </lineage>
</organism>
<reference evidence="2" key="2">
    <citation type="submission" date="2020-04" db="EMBL/GenBank/DDBJ databases">
        <authorList>
            <consortium name="NCBI Genome Project"/>
        </authorList>
    </citation>
    <scope>NUCLEOTIDE SEQUENCE</scope>
    <source>
        <strain evidence="2">CBS 342.82</strain>
    </source>
</reference>